<dbReference type="EMBL" id="KZ819329">
    <property type="protein sequence ID" value="PWN19902.1"/>
    <property type="molecule type" value="Genomic_DNA"/>
</dbReference>
<evidence type="ECO:0000256" key="1">
    <source>
        <dbReference type="SAM" id="SignalP"/>
    </source>
</evidence>
<keyword evidence="1" id="KW-0732">Signal</keyword>
<accession>A0A316U3M1</accession>
<protein>
    <submittedName>
        <fullName evidence="2">Uncharacterized protein</fullName>
    </submittedName>
</protein>
<dbReference type="RefSeq" id="XP_025347062.1">
    <property type="nucleotide sequence ID" value="XM_025492709.1"/>
</dbReference>
<dbReference type="Proteomes" id="UP000245942">
    <property type="component" value="Unassembled WGS sequence"/>
</dbReference>
<evidence type="ECO:0000313" key="2">
    <source>
        <dbReference type="EMBL" id="PWN19902.1"/>
    </source>
</evidence>
<feature type="chain" id="PRO_5016430393" evidence="1">
    <location>
        <begin position="24"/>
        <end position="275"/>
    </location>
</feature>
<name>A0A316U3M1_9BASI</name>
<gene>
    <name evidence="2" type="ORF">BCV69DRAFT_283433</name>
</gene>
<dbReference type="GeneID" id="37014443"/>
<feature type="signal peptide" evidence="1">
    <location>
        <begin position="1"/>
        <end position="23"/>
    </location>
</feature>
<evidence type="ECO:0000313" key="3">
    <source>
        <dbReference type="Proteomes" id="UP000245942"/>
    </source>
</evidence>
<reference evidence="2 3" key="1">
    <citation type="journal article" date="2018" name="Mol. Biol. Evol.">
        <title>Broad Genomic Sampling Reveals a Smut Pathogenic Ancestry of the Fungal Clade Ustilaginomycotina.</title>
        <authorList>
            <person name="Kijpornyongpan T."/>
            <person name="Mondo S.J."/>
            <person name="Barry K."/>
            <person name="Sandor L."/>
            <person name="Lee J."/>
            <person name="Lipzen A."/>
            <person name="Pangilinan J."/>
            <person name="LaButti K."/>
            <person name="Hainaut M."/>
            <person name="Henrissat B."/>
            <person name="Grigoriev I.V."/>
            <person name="Spatafora J.W."/>
            <person name="Aime M.C."/>
        </authorList>
    </citation>
    <scope>NUCLEOTIDE SEQUENCE [LARGE SCALE GENOMIC DNA]</scope>
    <source>
        <strain evidence="2 3">MCA 4718</strain>
    </source>
</reference>
<organism evidence="2 3">
    <name type="scientific">Pseudomicrostroma glucosiphilum</name>
    <dbReference type="NCBI Taxonomy" id="1684307"/>
    <lineage>
        <taxon>Eukaryota</taxon>
        <taxon>Fungi</taxon>
        <taxon>Dikarya</taxon>
        <taxon>Basidiomycota</taxon>
        <taxon>Ustilaginomycotina</taxon>
        <taxon>Exobasidiomycetes</taxon>
        <taxon>Microstromatales</taxon>
        <taxon>Microstromatales incertae sedis</taxon>
        <taxon>Pseudomicrostroma</taxon>
    </lineage>
</organism>
<keyword evidence="3" id="KW-1185">Reference proteome</keyword>
<proteinExistence type="predicted"/>
<sequence>MRPFSSLLAFALIAALTTALTQALPANPTQPQKPLAVDALVPRFAASIPISDARAPKLDVRPDVLRPRATEALSVPVNDRGEVVSLTGESADLAERKEHSVICDARHLYKRLLALKLKIALIKVRIQAYFSGEVSTHKIIKELHAVIHEIKETTAILKIYQSRGVFFDYAVTAEFGVGFKVLMDDIFIGLHDICAYVSASDLAIDGVLLTTLNDLVYHTSEFLSIFGCVVLGFFNYIWAPLAGFFHVCISLGLNLSPCEPLLSPIGLGGLIWGHL</sequence>
<dbReference type="AlphaFoldDB" id="A0A316U3M1"/>